<protein>
    <submittedName>
        <fullName evidence="1">Uncharacterized protein</fullName>
    </submittedName>
</protein>
<dbReference type="AlphaFoldDB" id="A0A3N6RLA5"/>
<reference evidence="1" key="1">
    <citation type="submission" date="2019-12" db="EMBL/GenBank/DDBJ databases">
        <title>Genome sequencing and annotation of Brassica cretica.</title>
        <authorList>
            <person name="Studholme D.J."/>
            <person name="Sarris P.F."/>
        </authorList>
    </citation>
    <scope>NUCLEOTIDE SEQUENCE</scope>
    <source>
        <strain evidence="1">PFS-001/15</strain>
        <tissue evidence="1">Leaf</tissue>
    </source>
</reference>
<gene>
    <name evidence="1" type="ORF">F2Q68_00038958</name>
</gene>
<name>A0A3N6RLA5_BRACR</name>
<organism evidence="1 2">
    <name type="scientific">Brassica cretica</name>
    <name type="common">Mustard</name>
    <dbReference type="NCBI Taxonomy" id="69181"/>
    <lineage>
        <taxon>Eukaryota</taxon>
        <taxon>Viridiplantae</taxon>
        <taxon>Streptophyta</taxon>
        <taxon>Embryophyta</taxon>
        <taxon>Tracheophyta</taxon>
        <taxon>Spermatophyta</taxon>
        <taxon>Magnoliopsida</taxon>
        <taxon>eudicotyledons</taxon>
        <taxon>Gunneridae</taxon>
        <taxon>Pentapetalae</taxon>
        <taxon>rosids</taxon>
        <taxon>malvids</taxon>
        <taxon>Brassicales</taxon>
        <taxon>Brassicaceae</taxon>
        <taxon>Brassiceae</taxon>
        <taxon>Brassica</taxon>
    </lineage>
</organism>
<dbReference type="EMBL" id="QGKW02000007">
    <property type="protein sequence ID" value="KAF2618109.1"/>
    <property type="molecule type" value="Genomic_DNA"/>
</dbReference>
<comment type="caution">
    <text evidence="1">The sequence shown here is derived from an EMBL/GenBank/DDBJ whole genome shotgun (WGS) entry which is preliminary data.</text>
</comment>
<evidence type="ECO:0000313" key="1">
    <source>
        <dbReference type="EMBL" id="KAF2618109.1"/>
    </source>
</evidence>
<evidence type="ECO:0000313" key="2">
    <source>
        <dbReference type="Proteomes" id="UP000712281"/>
    </source>
</evidence>
<dbReference type="Proteomes" id="UP000712281">
    <property type="component" value="Unassembled WGS sequence"/>
</dbReference>
<sequence>MGEPSLPIVDTSNTSPDSCVIDVKVGVVCDPIQYDSTAHDHSDALCLPAPQLSVGGRDGLIVLQDDGSTRSILFVTKYHEAYDAKKKKLGPQDTEEGLNRLRELQEGFCSYLFEDECDELLVESQELHQRVEIELDRFQEFKK</sequence>
<accession>A0A3N6RLA5</accession>
<proteinExistence type="predicted"/>